<dbReference type="RefSeq" id="WP_251776592.1">
    <property type="nucleotide sequence ID" value="NZ_JAMKFE010000002.1"/>
</dbReference>
<feature type="site" description="Part of a proton relay during catalysis" evidence="12">
    <location>
        <position position="45"/>
    </location>
</feature>
<evidence type="ECO:0000256" key="4">
    <source>
        <dbReference type="ARBA" id="ARBA00012086"/>
    </source>
</evidence>
<evidence type="ECO:0000256" key="10">
    <source>
        <dbReference type="ARBA" id="ARBA00023270"/>
    </source>
</evidence>
<evidence type="ECO:0000313" key="15">
    <source>
        <dbReference type="Proteomes" id="UP001165541"/>
    </source>
</evidence>
<dbReference type="InterPro" id="IPR005263">
    <property type="entry name" value="DapA"/>
</dbReference>
<gene>
    <name evidence="12 14" type="primary">dapA</name>
    <name evidence="14" type="ORF">M8A51_02715</name>
</gene>
<evidence type="ECO:0000256" key="9">
    <source>
        <dbReference type="ARBA" id="ARBA00023239"/>
    </source>
</evidence>
<dbReference type="PANTHER" id="PTHR12128:SF66">
    <property type="entry name" value="4-HYDROXY-2-OXOGLUTARATE ALDOLASE, MITOCHONDRIAL"/>
    <property type="match status" value="1"/>
</dbReference>
<keyword evidence="8 12" id="KW-0457">Lysine biosynthesis</keyword>
<feature type="active site" description="Schiff-base intermediate with substrate" evidence="12">
    <location>
        <position position="162"/>
    </location>
</feature>
<evidence type="ECO:0000256" key="5">
    <source>
        <dbReference type="ARBA" id="ARBA00022490"/>
    </source>
</evidence>
<dbReference type="Proteomes" id="UP001165541">
    <property type="component" value="Unassembled WGS sequence"/>
</dbReference>
<evidence type="ECO:0000256" key="2">
    <source>
        <dbReference type="ARBA" id="ARBA00005120"/>
    </source>
</evidence>
<evidence type="ECO:0000256" key="7">
    <source>
        <dbReference type="ARBA" id="ARBA00022915"/>
    </source>
</evidence>
<keyword evidence="5 12" id="KW-0963">Cytoplasm</keyword>
<comment type="subcellular location">
    <subcellularLocation>
        <location evidence="12">Cytoplasm</location>
    </subcellularLocation>
</comment>
<evidence type="ECO:0000313" key="14">
    <source>
        <dbReference type="EMBL" id="MCM5678439.1"/>
    </source>
</evidence>
<dbReference type="PIRSF" id="PIRSF001365">
    <property type="entry name" value="DHDPS"/>
    <property type="match status" value="1"/>
</dbReference>
<feature type="binding site" evidence="12">
    <location>
        <position position="203"/>
    </location>
    <ligand>
        <name>pyruvate</name>
        <dbReference type="ChEBI" id="CHEBI:15361"/>
    </ligand>
</feature>
<dbReference type="InterPro" id="IPR013785">
    <property type="entry name" value="Aldolase_TIM"/>
</dbReference>
<dbReference type="EC" id="4.3.3.7" evidence="4 12"/>
<keyword evidence="15" id="KW-1185">Reference proteome</keyword>
<dbReference type="HAMAP" id="MF_00418">
    <property type="entry name" value="DapA"/>
    <property type="match status" value="1"/>
</dbReference>
<accession>A0ABT0YJ60</accession>
<dbReference type="InterPro" id="IPR020625">
    <property type="entry name" value="Schiff_base-form_aldolases_AS"/>
</dbReference>
<comment type="pathway">
    <text evidence="2 12">Amino-acid biosynthesis; L-lysine biosynthesis via DAP pathway; (S)-tetrahydrodipicolinate from L-aspartate: step 3/4.</text>
</comment>
<dbReference type="InterPro" id="IPR002220">
    <property type="entry name" value="DapA-like"/>
</dbReference>
<reference evidence="14" key="1">
    <citation type="submission" date="2022-05" db="EMBL/GenBank/DDBJ databases">
        <title>Schlegelella sp. nov., isolated from mangrove soil.</title>
        <authorList>
            <person name="Liu Y."/>
            <person name="Ge X."/>
            <person name="Liu W."/>
        </authorList>
    </citation>
    <scope>NUCLEOTIDE SEQUENCE</scope>
    <source>
        <strain evidence="14">S2-27</strain>
    </source>
</reference>
<dbReference type="CDD" id="cd00950">
    <property type="entry name" value="DHDPS"/>
    <property type="match status" value="1"/>
</dbReference>
<evidence type="ECO:0000256" key="11">
    <source>
        <dbReference type="ARBA" id="ARBA00047836"/>
    </source>
</evidence>
<evidence type="ECO:0000256" key="12">
    <source>
        <dbReference type="HAMAP-Rule" id="MF_00418"/>
    </source>
</evidence>
<dbReference type="PANTHER" id="PTHR12128">
    <property type="entry name" value="DIHYDRODIPICOLINATE SYNTHASE"/>
    <property type="match status" value="1"/>
</dbReference>
<dbReference type="Gene3D" id="3.20.20.70">
    <property type="entry name" value="Aldolase class I"/>
    <property type="match status" value="1"/>
</dbReference>
<evidence type="ECO:0000256" key="13">
    <source>
        <dbReference type="PIRNR" id="PIRNR001365"/>
    </source>
</evidence>
<comment type="subunit">
    <text evidence="12">Homotetramer; dimer of dimers.</text>
</comment>
<comment type="function">
    <text evidence="1 12">Catalyzes the condensation of (S)-aspartate-beta-semialdehyde [(S)-ASA] and pyruvate to 4-hydroxy-tetrahydrodipicolinate (HTPA).</text>
</comment>
<sequence length="294" mass="32100">MEQFSGLWIPLITPFRDNRVDLPAVQRLAERFVQAGCRGLVVCGTTGEPGSLSDEEKRGLLAAVREAIGSAPGLIMGLAGSDTRDVAHGARQYSATPVDGFLVSAPYYVRPSQEGILMHFQEIARNTDKPIVLYNIPYRTGVNITLDTLQHLAENRQFVAIKESGSGNVDQLFDLIQQTPLQVLSGEDHMIFLNACMGGHGAIAAAAHVRPDLYVRVLDLVQHDRVGEARTLFAQLVPWIRLLFSEPNPGPVKAALAMQGLIQPELRLPMRPPTLACREKLRSGLEAVMAIPPV</sequence>
<feature type="site" description="Part of a proton relay during catalysis" evidence="12">
    <location>
        <position position="108"/>
    </location>
</feature>
<evidence type="ECO:0000256" key="8">
    <source>
        <dbReference type="ARBA" id="ARBA00023154"/>
    </source>
</evidence>
<proteinExistence type="inferred from homology"/>
<dbReference type="GO" id="GO:0008840">
    <property type="term" value="F:4-hydroxy-tetrahydrodipicolinate synthase activity"/>
    <property type="evidence" value="ECO:0007669"/>
    <property type="project" value="UniProtKB-EC"/>
</dbReference>
<feature type="binding site" evidence="12">
    <location>
        <position position="46"/>
    </location>
    <ligand>
        <name>pyruvate</name>
        <dbReference type="ChEBI" id="CHEBI:15361"/>
    </ligand>
</feature>
<feature type="active site" description="Proton donor/acceptor" evidence="12">
    <location>
        <position position="134"/>
    </location>
</feature>
<evidence type="ECO:0000256" key="3">
    <source>
        <dbReference type="ARBA" id="ARBA00007592"/>
    </source>
</evidence>
<organism evidence="14 15">
    <name type="scientific">Caldimonas mangrovi</name>
    <dbReference type="NCBI Taxonomy" id="2944811"/>
    <lineage>
        <taxon>Bacteria</taxon>
        <taxon>Pseudomonadati</taxon>
        <taxon>Pseudomonadota</taxon>
        <taxon>Betaproteobacteria</taxon>
        <taxon>Burkholderiales</taxon>
        <taxon>Sphaerotilaceae</taxon>
        <taxon>Caldimonas</taxon>
    </lineage>
</organism>
<dbReference type="SMART" id="SM01130">
    <property type="entry name" value="DHDPS"/>
    <property type="match status" value="1"/>
</dbReference>
<comment type="similarity">
    <text evidence="3 12 13">Belongs to the DapA family.</text>
</comment>
<dbReference type="Pfam" id="PF00701">
    <property type="entry name" value="DHDPS"/>
    <property type="match status" value="1"/>
</dbReference>
<dbReference type="SUPFAM" id="SSF51569">
    <property type="entry name" value="Aldolase"/>
    <property type="match status" value="1"/>
</dbReference>
<comment type="catalytic activity">
    <reaction evidence="11 12">
        <text>L-aspartate 4-semialdehyde + pyruvate = (2S,4S)-4-hydroxy-2,3,4,5-tetrahydrodipicolinate + H2O + H(+)</text>
        <dbReference type="Rhea" id="RHEA:34171"/>
        <dbReference type="ChEBI" id="CHEBI:15361"/>
        <dbReference type="ChEBI" id="CHEBI:15377"/>
        <dbReference type="ChEBI" id="CHEBI:15378"/>
        <dbReference type="ChEBI" id="CHEBI:67139"/>
        <dbReference type="ChEBI" id="CHEBI:537519"/>
        <dbReference type="EC" id="4.3.3.7"/>
    </reaction>
</comment>
<name>A0ABT0YJ60_9BURK</name>
<protein>
    <recommendedName>
        <fullName evidence="4 12">4-hydroxy-tetrahydrodipicolinate synthase</fullName>
        <shortName evidence="12">HTPA synthase</shortName>
        <ecNumber evidence="4 12">4.3.3.7</ecNumber>
    </recommendedName>
</protein>
<dbReference type="EMBL" id="JAMKFE010000002">
    <property type="protein sequence ID" value="MCM5678439.1"/>
    <property type="molecule type" value="Genomic_DNA"/>
</dbReference>
<keyword evidence="9 12" id="KW-0456">Lyase</keyword>
<dbReference type="NCBIfam" id="TIGR00674">
    <property type="entry name" value="dapA"/>
    <property type="match status" value="1"/>
</dbReference>
<keyword evidence="10 12" id="KW-0704">Schiff base</keyword>
<evidence type="ECO:0000256" key="1">
    <source>
        <dbReference type="ARBA" id="ARBA00003294"/>
    </source>
</evidence>
<dbReference type="PROSITE" id="PS00666">
    <property type="entry name" value="DHDPS_2"/>
    <property type="match status" value="1"/>
</dbReference>
<evidence type="ECO:0000256" key="6">
    <source>
        <dbReference type="ARBA" id="ARBA00022605"/>
    </source>
</evidence>
<keyword evidence="7 12" id="KW-0220">Diaminopimelate biosynthesis</keyword>
<keyword evidence="6 12" id="KW-0028">Amino-acid biosynthesis</keyword>
<comment type="caution">
    <text evidence="14">The sequence shown here is derived from an EMBL/GenBank/DDBJ whole genome shotgun (WGS) entry which is preliminary data.</text>
</comment>
<dbReference type="PRINTS" id="PR00146">
    <property type="entry name" value="DHPICSNTHASE"/>
</dbReference>
<comment type="caution">
    <text evidence="12">Was originally thought to be a dihydrodipicolinate synthase (DHDPS), catalyzing the condensation of (S)-aspartate-beta-semialdehyde [(S)-ASA] and pyruvate to dihydrodipicolinate (DHDP). However, it was shown in E.coli that the product of the enzymatic reaction is not dihydrodipicolinate but in fact (4S)-4-hydroxy-2,3,4,5-tetrahydro-(2S)-dipicolinic acid (HTPA), and that the consecutive dehydration reaction leading to DHDP is not spontaneous but catalyzed by DapB.</text>
</comment>